<proteinExistence type="predicted"/>
<dbReference type="InterPro" id="IPR057225">
    <property type="entry name" value="DUF7903"/>
</dbReference>
<dbReference type="PANTHER" id="PTHR35481:SF1">
    <property type="entry name" value="DNA-DIRECTED RNA POLYMERASE SUBUNIT ALPHA"/>
    <property type="match status" value="1"/>
</dbReference>
<dbReference type="PANTHER" id="PTHR35481">
    <property type="entry name" value="DNA-DIRECTED RNA POLYMERASE SUBUNIT ALPHA"/>
    <property type="match status" value="1"/>
</dbReference>
<sequence>MSPNFKEKDNKFRTRNIGYTDHTVLKWFSVGLAVELTFSSLVSFQTLSPESFETKSGLGSLSLICYSFIVMLIRNFKTSLFRETTLRIFHNIISSICKDSLQYNPLTETTLRKMKGSFHTDVPPSYMNYVENRVVENLRLEYVQRKELPEDLDFGLRIN</sequence>
<dbReference type="AlphaFoldDB" id="A0A9J5ZFW8"/>
<keyword evidence="1" id="KW-0812">Transmembrane</keyword>
<feature type="transmembrane region" description="Helical" evidence="1">
    <location>
        <begin position="24"/>
        <end position="44"/>
    </location>
</feature>
<organism evidence="3 4">
    <name type="scientific">Solanum commersonii</name>
    <name type="common">Commerson's wild potato</name>
    <name type="synonym">Commerson's nightshade</name>
    <dbReference type="NCBI Taxonomy" id="4109"/>
    <lineage>
        <taxon>Eukaryota</taxon>
        <taxon>Viridiplantae</taxon>
        <taxon>Streptophyta</taxon>
        <taxon>Embryophyta</taxon>
        <taxon>Tracheophyta</taxon>
        <taxon>Spermatophyta</taxon>
        <taxon>Magnoliopsida</taxon>
        <taxon>eudicotyledons</taxon>
        <taxon>Gunneridae</taxon>
        <taxon>Pentapetalae</taxon>
        <taxon>asterids</taxon>
        <taxon>lamiids</taxon>
        <taxon>Solanales</taxon>
        <taxon>Solanaceae</taxon>
        <taxon>Solanoideae</taxon>
        <taxon>Solaneae</taxon>
        <taxon>Solanum</taxon>
    </lineage>
</organism>
<evidence type="ECO:0000256" key="1">
    <source>
        <dbReference type="SAM" id="Phobius"/>
    </source>
</evidence>
<evidence type="ECO:0000259" key="2">
    <source>
        <dbReference type="Pfam" id="PF25475"/>
    </source>
</evidence>
<keyword evidence="1" id="KW-0472">Membrane</keyword>
<dbReference type="Pfam" id="PF25475">
    <property type="entry name" value="DUF7903"/>
    <property type="match status" value="1"/>
</dbReference>
<reference evidence="3 4" key="1">
    <citation type="submission" date="2020-09" db="EMBL/GenBank/DDBJ databases">
        <title>De no assembly of potato wild relative species, Solanum commersonii.</title>
        <authorList>
            <person name="Cho K."/>
        </authorList>
    </citation>
    <scope>NUCLEOTIDE SEQUENCE [LARGE SCALE GENOMIC DNA]</scope>
    <source>
        <strain evidence="3">LZ3.2</strain>
        <tissue evidence="3">Leaf</tissue>
    </source>
</reference>
<dbReference type="Proteomes" id="UP000824120">
    <property type="component" value="Chromosome 4"/>
</dbReference>
<feature type="transmembrane region" description="Helical" evidence="1">
    <location>
        <begin position="56"/>
        <end position="73"/>
    </location>
</feature>
<accession>A0A9J5ZFW8</accession>
<dbReference type="EMBL" id="JACXVP010000004">
    <property type="protein sequence ID" value="KAG5609726.1"/>
    <property type="molecule type" value="Genomic_DNA"/>
</dbReference>
<keyword evidence="1" id="KW-1133">Transmembrane helix</keyword>
<name>A0A9J5ZFW8_SOLCO</name>
<protein>
    <recommendedName>
        <fullName evidence="2">DUF7903 domain-containing protein</fullName>
    </recommendedName>
</protein>
<feature type="non-terminal residue" evidence="3">
    <location>
        <position position="159"/>
    </location>
</feature>
<evidence type="ECO:0000313" key="4">
    <source>
        <dbReference type="Proteomes" id="UP000824120"/>
    </source>
</evidence>
<comment type="caution">
    <text evidence="3">The sequence shown here is derived from an EMBL/GenBank/DDBJ whole genome shotgun (WGS) entry which is preliminary data.</text>
</comment>
<evidence type="ECO:0000313" key="3">
    <source>
        <dbReference type="EMBL" id="KAG5609726.1"/>
    </source>
</evidence>
<keyword evidence="4" id="KW-1185">Reference proteome</keyword>
<dbReference type="OrthoDB" id="2014147at2759"/>
<gene>
    <name evidence="3" type="ORF">H5410_021007</name>
</gene>
<feature type="domain" description="DUF7903" evidence="2">
    <location>
        <begin position="76"/>
        <end position="147"/>
    </location>
</feature>